<keyword evidence="7 9" id="KW-0808">Transferase</keyword>
<feature type="transmembrane region" description="Helical" evidence="8">
    <location>
        <begin position="409"/>
        <end position="428"/>
    </location>
</feature>
<dbReference type="GO" id="GO:0042121">
    <property type="term" value="P:alginic acid biosynthetic process"/>
    <property type="evidence" value="ECO:0007669"/>
    <property type="project" value="InterPro"/>
</dbReference>
<name>A0A1G7HR21_9FLAO</name>
<dbReference type="InterPro" id="IPR004299">
    <property type="entry name" value="MBOAT_fam"/>
</dbReference>
<feature type="transmembrane region" description="Helical" evidence="8">
    <location>
        <begin position="117"/>
        <end position="133"/>
    </location>
</feature>
<reference evidence="9 10" key="1">
    <citation type="submission" date="2016-10" db="EMBL/GenBank/DDBJ databases">
        <authorList>
            <person name="de Groot N.N."/>
        </authorList>
    </citation>
    <scope>NUCLEOTIDE SEQUENCE [LARGE SCALE GENOMIC DNA]</scope>
    <source>
        <strain evidence="9 10">DSM 16195</strain>
    </source>
</reference>
<evidence type="ECO:0000256" key="1">
    <source>
        <dbReference type="ARBA" id="ARBA00004651"/>
    </source>
</evidence>
<feature type="transmembrane region" description="Helical" evidence="8">
    <location>
        <begin position="78"/>
        <end position="97"/>
    </location>
</feature>
<protein>
    <submittedName>
        <fullName evidence="9">D-alanyl-lipoteichoic acid acyltransferase DltB, MBOAT superfamily</fullName>
    </submittedName>
</protein>
<evidence type="ECO:0000256" key="6">
    <source>
        <dbReference type="ARBA" id="ARBA00023136"/>
    </source>
</evidence>
<feature type="transmembrane region" description="Helical" evidence="8">
    <location>
        <begin position="6"/>
        <end position="22"/>
    </location>
</feature>
<dbReference type="InterPro" id="IPR051085">
    <property type="entry name" value="MB_O-acyltransferase"/>
</dbReference>
<keyword evidence="7 9" id="KW-0012">Acyltransferase</keyword>
<evidence type="ECO:0000256" key="2">
    <source>
        <dbReference type="ARBA" id="ARBA00010323"/>
    </source>
</evidence>
<comment type="subcellular location">
    <subcellularLocation>
        <location evidence="1">Cell membrane</location>
        <topology evidence="1">Multi-pass membrane protein</topology>
    </subcellularLocation>
</comment>
<evidence type="ECO:0000256" key="8">
    <source>
        <dbReference type="SAM" id="Phobius"/>
    </source>
</evidence>
<sequence length="477" mass="55641">MLFNSFDFGLFLVIVYALYWSIGTHKRVAQNALLLVASYVFYGLWDWRFLSLIFLSSIIDYAAALGIAATSKKSVKRWFLYGSITWNLGVLFAFKYFNFFLESFNTLIYDSPPTDTYYFWNVIIPVGLSFYTFQTMSYTIDVYQGKIKPSKNILEFLCFVSFFPQLVAGPIERARNLLPQFTKERSFSLKESKEGLRQILWGLFKKVVVADNVAVVVNAVYPDYDVQGSSMLLYASVLFFFQIYCDFSGYSDIAIGTAKLFGFKLSTNFNIPYLSRSVSEFWHRWHITLTRWFTDYVYAPIARLKKKSYAFKTFALFISMTLIGFWHGANWTFIAFGAFQAFTISIERIPFKVGGKKVTLITYLTKIPLPLTMIYSFTLIVMSCIFFRAESLEMAFTIMERIVSFIPTTNFSFIIGWKVLVIPVLVLAEVFTRSKPYPFIELEKQLSRPLRWILYYTLIFIIFRYAGPQEEFIYFQF</sequence>
<dbReference type="RefSeq" id="WP_093144885.1">
    <property type="nucleotide sequence ID" value="NZ_BMWO01000004.1"/>
</dbReference>
<feature type="transmembrane region" description="Helical" evidence="8">
    <location>
        <begin position="309"/>
        <end position="327"/>
    </location>
</feature>
<dbReference type="EMBL" id="FNBA01000004">
    <property type="protein sequence ID" value="SDF02872.1"/>
    <property type="molecule type" value="Genomic_DNA"/>
</dbReference>
<dbReference type="PIRSF" id="PIRSF500217">
    <property type="entry name" value="AlgI"/>
    <property type="match status" value="1"/>
</dbReference>
<feature type="transmembrane region" description="Helical" evidence="8">
    <location>
        <begin position="363"/>
        <end position="389"/>
    </location>
</feature>
<keyword evidence="5 8" id="KW-1133">Transmembrane helix</keyword>
<proteinExistence type="inferred from homology"/>
<evidence type="ECO:0000256" key="4">
    <source>
        <dbReference type="ARBA" id="ARBA00022692"/>
    </source>
</evidence>
<evidence type="ECO:0000256" key="3">
    <source>
        <dbReference type="ARBA" id="ARBA00022475"/>
    </source>
</evidence>
<dbReference type="GO" id="GO:0005886">
    <property type="term" value="C:plasma membrane"/>
    <property type="evidence" value="ECO:0007669"/>
    <property type="project" value="UniProtKB-SubCell"/>
</dbReference>
<comment type="similarity">
    <text evidence="2 7">Belongs to the membrane-bound acyltransferase family.</text>
</comment>
<dbReference type="Pfam" id="PF03062">
    <property type="entry name" value="MBOAT"/>
    <property type="match status" value="1"/>
</dbReference>
<dbReference type="PIRSF" id="PIRSF016636">
    <property type="entry name" value="AlgI_DltB"/>
    <property type="match status" value="1"/>
</dbReference>
<dbReference type="PANTHER" id="PTHR13285:SF18">
    <property type="entry name" value="PROTEIN-CYSTEINE N-PALMITOYLTRANSFERASE RASP"/>
    <property type="match status" value="1"/>
</dbReference>
<evidence type="ECO:0000256" key="5">
    <source>
        <dbReference type="ARBA" id="ARBA00022989"/>
    </source>
</evidence>
<dbReference type="InterPro" id="IPR024194">
    <property type="entry name" value="Ac/AlaTfrase_AlgI/DltB"/>
</dbReference>
<dbReference type="InterPro" id="IPR028362">
    <property type="entry name" value="AlgI"/>
</dbReference>
<organism evidence="9 10">
    <name type="scientific">Ulvibacter litoralis</name>
    <dbReference type="NCBI Taxonomy" id="227084"/>
    <lineage>
        <taxon>Bacteria</taxon>
        <taxon>Pseudomonadati</taxon>
        <taxon>Bacteroidota</taxon>
        <taxon>Flavobacteriia</taxon>
        <taxon>Flavobacteriales</taxon>
        <taxon>Flavobacteriaceae</taxon>
        <taxon>Ulvibacter</taxon>
    </lineage>
</organism>
<evidence type="ECO:0000313" key="10">
    <source>
        <dbReference type="Proteomes" id="UP000199321"/>
    </source>
</evidence>
<dbReference type="Proteomes" id="UP000199321">
    <property type="component" value="Unassembled WGS sequence"/>
</dbReference>
<gene>
    <name evidence="9" type="ORF">SAMN05421855_104237</name>
</gene>
<keyword evidence="4 8" id="KW-0812">Transmembrane</keyword>
<keyword evidence="3 7" id="KW-1003">Cell membrane</keyword>
<dbReference type="GO" id="GO:0016746">
    <property type="term" value="F:acyltransferase activity"/>
    <property type="evidence" value="ECO:0007669"/>
    <property type="project" value="UniProtKB-KW"/>
</dbReference>
<keyword evidence="10" id="KW-1185">Reference proteome</keyword>
<feature type="transmembrane region" description="Helical" evidence="8">
    <location>
        <begin position="51"/>
        <end position="71"/>
    </location>
</feature>
<evidence type="ECO:0000313" key="9">
    <source>
        <dbReference type="EMBL" id="SDF02872.1"/>
    </source>
</evidence>
<dbReference type="STRING" id="227084.SAMN05421855_104237"/>
<dbReference type="PANTHER" id="PTHR13285">
    <property type="entry name" value="ACYLTRANSFERASE"/>
    <property type="match status" value="1"/>
</dbReference>
<accession>A0A1G7HR21</accession>
<keyword evidence="6 7" id="KW-0472">Membrane</keyword>
<feature type="transmembrane region" description="Helical" evidence="8">
    <location>
        <begin position="449"/>
        <end position="467"/>
    </location>
</feature>
<evidence type="ECO:0000256" key="7">
    <source>
        <dbReference type="PIRNR" id="PIRNR016636"/>
    </source>
</evidence>
<dbReference type="OrthoDB" id="9805788at2"/>
<dbReference type="AlphaFoldDB" id="A0A1G7HR21"/>